<protein>
    <submittedName>
        <fullName evidence="6">Soluble NSF attachment protein, SNAP</fullName>
    </submittedName>
</protein>
<dbReference type="GO" id="GO:0035494">
    <property type="term" value="P:SNARE complex disassembly"/>
    <property type="evidence" value="ECO:0007669"/>
    <property type="project" value="TreeGrafter"/>
</dbReference>
<dbReference type="PANTHER" id="PTHR13768">
    <property type="entry name" value="SOLUBLE NSF ATTACHMENT PROTEIN SNAP"/>
    <property type="match status" value="1"/>
</dbReference>
<evidence type="ECO:0000256" key="2">
    <source>
        <dbReference type="ARBA" id="ARBA00022448"/>
    </source>
</evidence>
<organism evidence="6 7">
    <name type="scientific">Leishmania utingensis</name>
    <dbReference type="NCBI Taxonomy" id="653362"/>
    <lineage>
        <taxon>Eukaryota</taxon>
        <taxon>Discoba</taxon>
        <taxon>Euglenozoa</taxon>
        <taxon>Kinetoplastea</taxon>
        <taxon>Metakinetoplastina</taxon>
        <taxon>Trypanosomatida</taxon>
        <taxon>Trypanosomatidae</taxon>
        <taxon>Leishmaniinae</taxon>
        <taxon>Leishmania</taxon>
    </lineage>
</organism>
<evidence type="ECO:0000313" key="6">
    <source>
        <dbReference type="EMBL" id="KAL0515477.1"/>
    </source>
</evidence>
<comment type="similarity">
    <text evidence="1">Belongs to the SNAP family.</text>
</comment>
<keyword evidence="3" id="KW-0653">Protein transport</keyword>
<sequence length="712" mass="75589">MPFSSVPSSAPQLAPPPPPQPPQQQQPLQSVLAIGRQQGWGAAAASARGAAMPTGVPSCRMGTRSSVTLMCPEADEAEWPISAPQFSNGCFKKRCDGAVGESFAACAAMAVPKGASEMDHNSYDAIQQQQQQRLLCGPKNESAPAGNADAALAAPQNTNGVCEAIVTAARCGGIVAPSASAPAPGDATAPFIATTAASANAVVKAHGRGSWSCPFGSSASDEVLQQQCHDTRQASVSKSVTSPTDVSGVVMAVSSSANAMALVPMNEVASPTGAEMQCLLADAHRAYTAAEAQLLKDGLALREDWMGTRDLFFAAGGLFAAVGEPAIAARCLLHATFINRAFHSDDEALATLAMSVEQLKQSHPRIAVDALLRLAPCYVREDLRYQAARCYRDAAEILENVLDEKEAAVVQYRAALDMYAETQVAASEMARHWERQKRRLDGTPRQHPHSLDICTTNGDVANAAAPEGVEATLLGSKQQQQQQLVLPKSTALEPSSDVVSLTSSVDGRGCNSVGFPAHGPPQYRVSTTVQRSLTDACRWRLVILLTRLGRYEEVREAALACAARVPLTLPKTKYLLYATLCVLARGAATVEGDVSANSASDPAVATEARQSTETATTETFAASSVDAVYFDSLYDAEKLFLALQDEDRTFQRGKENALVRAILTANRACSLAAFDDAVRTYKAYATTGSCVVFELLVKQCRRSLFEHMERFA</sequence>
<dbReference type="EMBL" id="JBAMZL010000003">
    <property type="protein sequence ID" value="KAL0515477.1"/>
    <property type="molecule type" value="Genomic_DNA"/>
</dbReference>
<dbReference type="InterPro" id="IPR011990">
    <property type="entry name" value="TPR-like_helical_dom_sf"/>
</dbReference>
<dbReference type="GO" id="GO:0019905">
    <property type="term" value="F:syntaxin binding"/>
    <property type="evidence" value="ECO:0007669"/>
    <property type="project" value="TreeGrafter"/>
</dbReference>
<keyword evidence="2" id="KW-0813">Transport</keyword>
<feature type="compositionally biased region" description="Pro residues" evidence="5">
    <location>
        <begin position="13"/>
        <end position="24"/>
    </location>
</feature>
<dbReference type="GO" id="GO:0005774">
    <property type="term" value="C:vacuolar membrane"/>
    <property type="evidence" value="ECO:0007669"/>
    <property type="project" value="TreeGrafter"/>
</dbReference>
<dbReference type="Gene3D" id="1.25.40.10">
    <property type="entry name" value="Tetratricopeptide repeat domain"/>
    <property type="match status" value="1"/>
</dbReference>
<feature type="coiled-coil region" evidence="4">
    <location>
        <begin position="388"/>
        <end position="415"/>
    </location>
</feature>
<reference evidence="6 7" key="1">
    <citation type="submission" date="2024-02" db="EMBL/GenBank/DDBJ databases">
        <title>FIRST GENOME SEQUENCES OF Leishmania (Viannia) shawi, Leishmania (Viannia) lindenbergi AND Leishmania (Viannia) utingensis.</title>
        <authorList>
            <person name="Resadore F."/>
            <person name="Custodio M.G.F."/>
            <person name="Boite M.C."/>
            <person name="Cupolillo E."/>
            <person name="Ferreira G.E.M."/>
        </authorList>
    </citation>
    <scope>NUCLEOTIDE SEQUENCE [LARGE SCALE GENOMIC DNA]</scope>
    <source>
        <strain evidence="6 7">ITUB/BR/1977/M4964</strain>
    </source>
</reference>
<dbReference type="GO" id="GO:0005483">
    <property type="term" value="F:soluble NSF attachment protein activity"/>
    <property type="evidence" value="ECO:0007669"/>
    <property type="project" value="TreeGrafter"/>
</dbReference>
<dbReference type="AlphaFoldDB" id="A0AAW3B110"/>
<dbReference type="SUPFAM" id="SSF48452">
    <property type="entry name" value="TPR-like"/>
    <property type="match status" value="1"/>
</dbReference>
<evidence type="ECO:0000256" key="5">
    <source>
        <dbReference type="SAM" id="MobiDB-lite"/>
    </source>
</evidence>
<evidence type="ECO:0000256" key="3">
    <source>
        <dbReference type="ARBA" id="ARBA00022927"/>
    </source>
</evidence>
<feature type="region of interest" description="Disordered" evidence="5">
    <location>
        <begin position="1"/>
        <end position="28"/>
    </location>
</feature>
<proteinExistence type="inferred from homology"/>
<comment type="caution">
    <text evidence="6">The sequence shown here is derived from an EMBL/GenBank/DDBJ whole genome shotgun (WGS) entry which is preliminary data.</text>
</comment>
<name>A0AAW3B110_9TRYP</name>
<dbReference type="Proteomes" id="UP001482455">
    <property type="component" value="Unassembled WGS sequence"/>
</dbReference>
<evidence type="ECO:0000256" key="4">
    <source>
        <dbReference type="SAM" id="Coils"/>
    </source>
</evidence>
<dbReference type="GO" id="GO:0006886">
    <property type="term" value="P:intracellular protein transport"/>
    <property type="evidence" value="ECO:0007669"/>
    <property type="project" value="InterPro"/>
</dbReference>
<dbReference type="PANTHER" id="PTHR13768:SF42">
    <property type="entry name" value="PARAFLAGELLAR ROD COMPONENT"/>
    <property type="match status" value="1"/>
</dbReference>
<gene>
    <name evidence="6" type="ORF">Q4I30_000787</name>
</gene>
<accession>A0AAW3B110</accession>
<evidence type="ECO:0000256" key="1">
    <source>
        <dbReference type="ARBA" id="ARBA00010050"/>
    </source>
</evidence>
<dbReference type="GO" id="GO:0031201">
    <property type="term" value="C:SNARE complex"/>
    <property type="evidence" value="ECO:0007669"/>
    <property type="project" value="TreeGrafter"/>
</dbReference>
<evidence type="ECO:0000313" key="7">
    <source>
        <dbReference type="Proteomes" id="UP001482455"/>
    </source>
</evidence>
<dbReference type="Pfam" id="PF14938">
    <property type="entry name" value="SNAP"/>
    <property type="match status" value="1"/>
</dbReference>
<keyword evidence="4" id="KW-0175">Coiled coil</keyword>
<keyword evidence="7" id="KW-1185">Reference proteome</keyword>
<feature type="compositionally biased region" description="Low complexity" evidence="5">
    <location>
        <begin position="1"/>
        <end position="12"/>
    </location>
</feature>
<dbReference type="InterPro" id="IPR000744">
    <property type="entry name" value="NSF_attach"/>
</dbReference>